<dbReference type="InterPro" id="IPR013784">
    <property type="entry name" value="Carb-bd-like_fold"/>
</dbReference>
<feature type="region of interest" description="Disordered" evidence="1">
    <location>
        <begin position="56"/>
        <end position="90"/>
    </location>
</feature>
<gene>
    <name evidence="2" type="ORF">J421_4175</name>
</gene>
<dbReference type="AlphaFoldDB" id="W0RMN0"/>
<proteinExistence type="predicted"/>
<dbReference type="eggNOG" id="COG3794">
    <property type="taxonomic scope" value="Bacteria"/>
</dbReference>
<dbReference type="RefSeq" id="WP_025413153.1">
    <property type="nucleotide sequence ID" value="NZ_CP007128.1"/>
</dbReference>
<dbReference type="HOGENOM" id="CLU_996614_0_0_0"/>
<reference evidence="2 3" key="1">
    <citation type="journal article" date="2014" name="Genome Announc.">
        <title>Genome Sequence and Methylome of Soil Bacterium Gemmatirosa kalamazoonensis KBS708T, a Member of the Rarely Cultivated Gemmatimonadetes Phylum.</title>
        <authorList>
            <person name="Debruyn J.M."/>
            <person name="Radosevich M."/>
            <person name="Wommack K.E."/>
            <person name="Polson S.W."/>
            <person name="Hauser L.J."/>
            <person name="Fawaz M.N."/>
            <person name="Korlach J."/>
            <person name="Tsai Y.C."/>
        </authorList>
    </citation>
    <scope>NUCLEOTIDE SEQUENCE [LARGE SCALE GENOMIC DNA]</scope>
    <source>
        <strain evidence="2 3">KBS708</strain>
    </source>
</reference>
<dbReference type="Proteomes" id="UP000019151">
    <property type="component" value="Chromosome"/>
</dbReference>
<evidence type="ECO:0000256" key="1">
    <source>
        <dbReference type="SAM" id="MobiDB-lite"/>
    </source>
</evidence>
<sequence length="299" mass="31176">MPLPSPIRSTLTLTALLAACSNGDKVTTAHAEGESARTAMHPTSDVPLPNITAGTTPYAVSPVTDGGTVSGSVELSGPPPADSSVTPPPELQRECGATLPLRTVQAQGTHLGGAVVWLEGVRRGKALPAVRRFEVAIDGCQLEPRAQAVTAGGTLHVHSESRMHALVRMTRWPEGTTVATVTTNDDGEVVPDDKVLSTPGVLEVRGAQPAWLRAWVLVLDHPYAATTAAAGTFSLDSVPAGQYKLVAWHERFGRVEQPVTVTAGQTTSVTLRFGAPNAAPIVADSARTAGDTAARGRRR</sequence>
<dbReference type="SUPFAM" id="SSF49452">
    <property type="entry name" value="Starch-binding domain-like"/>
    <property type="match status" value="1"/>
</dbReference>
<name>W0RMN0_9BACT</name>
<organism evidence="2 3">
    <name type="scientific">Gemmatirosa kalamazoonensis</name>
    <dbReference type="NCBI Taxonomy" id="861299"/>
    <lineage>
        <taxon>Bacteria</taxon>
        <taxon>Pseudomonadati</taxon>
        <taxon>Gemmatimonadota</taxon>
        <taxon>Gemmatimonadia</taxon>
        <taxon>Gemmatimonadales</taxon>
        <taxon>Gemmatimonadaceae</taxon>
        <taxon>Gemmatirosa</taxon>
    </lineage>
</organism>
<dbReference type="STRING" id="861299.J421_4175"/>
<dbReference type="GO" id="GO:0030246">
    <property type="term" value="F:carbohydrate binding"/>
    <property type="evidence" value="ECO:0007669"/>
    <property type="project" value="InterPro"/>
</dbReference>
<protein>
    <submittedName>
        <fullName evidence="2">Uncharacterized protein</fullName>
    </submittedName>
</protein>
<dbReference type="EMBL" id="CP007128">
    <property type="protein sequence ID" value="AHG91712.1"/>
    <property type="molecule type" value="Genomic_DNA"/>
</dbReference>
<keyword evidence="3" id="KW-1185">Reference proteome</keyword>
<dbReference type="Pfam" id="PF13620">
    <property type="entry name" value="CarboxypepD_reg"/>
    <property type="match status" value="1"/>
</dbReference>
<accession>W0RMN0</accession>
<evidence type="ECO:0000313" key="3">
    <source>
        <dbReference type="Proteomes" id="UP000019151"/>
    </source>
</evidence>
<feature type="compositionally biased region" description="Pro residues" evidence="1">
    <location>
        <begin position="77"/>
        <end position="90"/>
    </location>
</feature>
<dbReference type="KEGG" id="gba:J421_4175"/>
<dbReference type="Gene3D" id="2.60.40.1120">
    <property type="entry name" value="Carboxypeptidase-like, regulatory domain"/>
    <property type="match status" value="1"/>
</dbReference>
<evidence type="ECO:0000313" key="2">
    <source>
        <dbReference type="EMBL" id="AHG91712.1"/>
    </source>
</evidence>
<dbReference type="OrthoDB" id="9772097at2"/>
<dbReference type="InParanoid" id="W0RMN0"/>